<proteinExistence type="predicted"/>
<protein>
    <submittedName>
        <fullName evidence="1">Uncharacterized protein</fullName>
    </submittedName>
</protein>
<gene>
    <name evidence="1" type="ORF">Pc15g01990</name>
    <name evidence="1" type="ORF">PCH_Pc15g01990</name>
</gene>
<dbReference type="HOGENOM" id="CLU_1261896_0_0_1"/>
<dbReference type="Proteomes" id="UP000000724">
    <property type="component" value="Contig Pc00c15"/>
</dbReference>
<dbReference type="AlphaFoldDB" id="B6H6D3"/>
<accession>B6H6D3</accession>
<reference evidence="1 2" key="1">
    <citation type="journal article" date="2008" name="Nat. Biotechnol.">
        <title>Genome sequencing and analysis of the filamentous fungus Penicillium chrysogenum.</title>
        <authorList>
            <person name="van den Berg M.A."/>
            <person name="Albang R."/>
            <person name="Albermann K."/>
            <person name="Badger J.H."/>
            <person name="Daran J.-M."/>
            <person name="Driessen A.J.M."/>
            <person name="Garcia-Estrada C."/>
            <person name="Fedorova N.D."/>
            <person name="Harris D.M."/>
            <person name="Heijne W.H.M."/>
            <person name="Joardar V.S."/>
            <person name="Kiel J.A.K.W."/>
            <person name="Kovalchuk A."/>
            <person name="Martin J.F."/>
            <person name="Nierman W.C."/>
            <person name="Nijland J.G."/>
            <person name="Pronk J.T."/>
            <person name="Roubos J.A."/>
            <person name="van der Klei I.J."/>
            <person name="van Peij N.N.M.E."/>
            <person name="Veenhuis M."/>
            <person name="von Doehren H."/>
            <person name="Wagner C."/>
            <person name="Wortman J.R."/>
            <person name="Bovenberg R.A.L."/>
        </authorList>
    </citation>
    <scope>NUCLEOTIDE SEQUENCE [LARGE SCALE GENOMIC DNA]</scope>
    <source>
        <strain evidence="2">ATCC 28089 / DSM 1075 / NRRL 1951 / Wisconsin 54-1255</strain>
    </source>
</reference>
<evidence type="ECO:0000313" key="2">
    <source>
        <dbReference type="Proteomes" id="UP000000724"/>
    </source>
</evidence>
<dbReference type="VEuPathDB" id="FungiDB:PCH_Pc15g01990"/>
<sequence>MYKVGDTRPIPSPNDAQLERLTSLTERAHRRSRQRNKIAKEETRILDAKEQIMAVNQFDYATQRQLNQMVGQLERLNDVLIDVLNEEEMDAIEEERIWSQMVRLSLSSTSRALKSVSYITRCRSQAWTGVKQASTIWQGMSARSTVGLKIKSLSVGREVFILVARSQRGVVDGDDNVVSFSFGIERNRKGATVARVDHCDGVREIQQEAFGAHDVGAVG</sequence>
<keyword evidence="2" id="KW-1185">Reference proteome</keyword>
<dbReference type="OrthoDB" id="4368121at2759"/>
<dbReference type="OMA" id="VARVDHC"/>
<dbReference type="EMBL" id="AM920430">
    <property type="protein sequence ID" value="CAP83085.1"/>
    <property type="molecule type" value="Genomic_DNA"/>
</dbReference>
<evidence type="ECO:0000313" key="1">
    <source>
        <dbReference type="EMBL" id="CAP83085.1"/>
    </source>
</evidence>
<name>B6H6D3_PENRW</name>
<organism evidence="1 2">
    <name type="scientific">Penicillium rubens (strain ATCC 28089 / DSM 1075 / NRRL 1951 / Wisconsin 54-1255)</name>
    <name type="common">Penicillium chrysogenum</name>
    <dbReference type="NCBI Taxonomy" id="500485"/>
    <lineage>
        <taxon>Eukaryota</taxon>
        <taxon>Fungi</taxon>
        <taxon>Dikarya</taxon>
        <taxon>Ascomycota</taxon>
        <taxon>Pezizomycotina</taxon>
        <taxon>Eurotiomycetes</taxon>
        <taxon>Eurotiomycetidae</taxon>
        <taxon>Eurotiales</taxon>
        <taxon>Aspergillaceae</taxon>
        <taxon>Penicillium</taxon>
        <taxon>Penicillium chrysogenum species complex</taxon>
    </lineage>
</organism>